<dbReference type="AlphaFoldDB" id="A0A8H4R5U9"/>
<dbReference type="EMBL" id="JAACJL010000001">
    <property type="protein sequence ID" value="KAF4622953.1"/>
    <property type="molecule type" value="Genomic_DNA"/>
</dbReference>
<gene>
    <name evidence="2" type="ORF">D9613_001636</name>
</gene>
<organism evidence="2 3">
    <name type="scientific">Agrocybe pediades</name>
    <dbReference type="NCBI Taxonomy" id="84607"/>
    <lineage>
        <taxon>Eukaryota</taxon>
        <taxon>Fungi</taxon>
        <taxon>Dikarya</taxon>
        <taxon>Basidiomycota</taxon>
        <taxon>Agaricomycotina</taxon>
        <taxon>Agaricomycetes</taxon>
        <taxon>Agaricomycetidae</taxon>
        <taxon>Agaricales</taxon>
        <taxon>Agaricineae</taxon>
        <taxon>Strophariaceae</taxon>
        <taxon>Agrocybe</taxon>
    </lineage>
</organism>
<feature type="domain" description="HNH nuclease" evidence="1">
    <location>
        <begin position="170"/>
        <end position="238"/>
    </location>
</feature>
<dbReference type="InterPro" id="IPR003615">
    <property type="entry name" value="HNH_nuc"/>
</dbReference>
<keyword evidence="3" id="KW-1185">Reference proteome</keyword>
<reference evidence="2 3" key="1">
    <citation type="submission" date="2019-12" db="EMBL/GenBank/DDBJ databases">
        <authorList>
            <person name="Floudas D."/>
            <person name="Bentzer J."/>
            <person name="Ahren D."/>
            <person name="Johansson T."/>
            <person name="Persson P."/>
            <person name="Tunlid A."/>
        </authorList>
    </citation>
    <scope>NUCLEOTIDE SEQUENCE [LARGE SCALE GENOMIC DNA]</scope>
    <source>
        <strain evidence="2 3">CBS 102.39</strain>
    </source>
</reference>
<evidence type="ECO:0000313" key="2">
    <source>
        <dbReference type="EMBL" id="KAF4622953.1"/>
    </source>
</evidence>
<name>A0A8H4R5U9_9AGAR</name>
<evidence type="ECO:0000259" key="1">
    <source>
        <dbReference type="Pfam" id="PF13391"/>
    </source>
</evidence>
<protein>
    <recommendedName>
        <fullName evidence="1">HNH nuclease domain-containing protein</fullName>
    </recommendedName>
</protein>
<proteinExistence type="predicted"/>
<comment type="caution">
    <text evidence="2">The sequence shown here is derived from an EMBL/GenBank/DDBJ whole genome shotgun (WGS) entry which is preliminary data.</text>
</comment>
<dbReference type="Proteomes" id="UP000521872">
    <property type="component" value="Unassembled WGS sequence"/>
</dbReference>
<evidence type="ECO:0000313" key="3">
    <source>
        <dbReference type="Proteomes" id="UP000521872"/>
    </source>
</evidence>
<sequence>MSDLPPPSSKIQADPDYVSAYQRCLTIEHRLLGQLNNNDAAAEDETSLIYIRVMGHLFHFAPPKGLDSLTFQVSSCSSDEDVLQLVKRNKGRTPNPTTHPSRPPFESLSRMISEYLHEAPVSHATAKKKALARDGFRCVVSKVFDFQSVEHNKELAAQINATNPQPMCCPTECAHIFPASLTEHIPPGSAKRMASATLWTFLRQFGYSEVPEQLDGANIHRLENVMTLRMELHYYFDTLNLWFVAMPGKPNQYTVKTSHSNLTPFSDTVVTFGSEHADLPPPSPLYLAIHAACAQVAHLSGAAEHIDKYDRDVEDITVLSPTGESAGLLDHALRGLQIAGY</sequence>
<dbReference type="Pfam" id="PF13391">
    <property type="entry name" value="HNH_2"/>
    <property type="match status" value="1"/>
</dbReference>
<accession>A0A8H4R5U9</accession>